<evidence type="ECO:0000256" key="1">
    <source>
        <dbReference type="ARBA" id="ARBA00022596"/>
    </source>
</evidence>
<evidence type="ECO:0000256" key="2">
    <source>
        <dbReference type="ARBA" id="ARBA00022723"/>
    </source>
</evidence>
<evidence type="ECO:0000313" key="5">
    <source>
        <dbReference type="EMBL" id="TET45625.1"/>
    </source>
</evidence>
<organism evidence="5 6">
    <name type="scientific">candidate division TA06 bacterium</name>
    <dbReference type="NCBI Taxonomy" id="2250710"/>
    <lineage>
        <taxon>Bacteria</taxon>
        <taxon>Bacteria division TA06</taxon>
    </lineage>
</organism>
<dbReference type="GO" id="GO:0008270">
    <property type="term" value="F:zinc ion binding"/>
    <property type="evidence" value="ECO:0007669"/>
    <property type="project" value="UniProtKB-UniRule"/>
</dbReference>
<feature type="binding site" evidence="4">
    <location>
        <position position="2"/>
    </location>
    <ligand>
        <name>Ni(2+)</name>
        <dbReference type="ChEBI" id="CHEBI:49786"/>
    </ligand>
</feature>
<keyword evidence="2 4" id="KW-0479">Metal-binding</keyword>
<accession>A0A523UT07</accession>
<feature type="binding site" evidence="4">
    <location>
        <position position="74"/>
    </location>
    <ligand>
        <name>Zn(2+)</name>
        <dbReference type="ChEBI" id="CHEBI:29105"/>
    </ligand>
</feature>
<dbReference type="Proteomes" id="UP000315525">
    <property type="component" value="Unassembled WGS sequence"/>
</dbReference>
<evidence type="ECO:0000256" key="4">
    <source>
        <dbReference type="HAMAP-Rule" id="MF_00213"/>
    </source>
</evidence>
<comment type="caution">
    <text evidence="5">The sequence shown here is derived from an EMBL/GenBank/DDBJ whole genome shotgun (WGS) entry which is preliminary data.</text>
</comment>
<dbReference type="AlphaFoldDB" id="A0A523UT07"/>
<dbReference type="Gene3D" id="3.30.2320.80">
    <property type="match status" value="1"/>
</dbReference>
<dbReference type="GO" id="GO:0051604">
    <property type="term" value="P:protein maturation"/>
    <property type="evidence" value="ECO:0007669"/>
    <property type="project" value="InterPro"/>
</dbReference>
<dbReference type="PANTHER" id="PTHR34535">
    <property type="entry name" value="HYDROGENASE MATURATION FACTOR HYPA"/>
    <property type="match status" value="1"/>
</dbReference>
<protein>
    <recommendedName>
        <fullName evidence="4">Hydrogenase maturation factor HypA</fullName>
    </recommendedName>
</protein>
<dbReference type="HAMAP" id="MF_00213">
    <property type="entry name" value="HypA_HybF"/>
    <property type="match status" value="1"/>
</dbReference>
<dbReference type="PIRSF" id="PIRSF004761">
    <property type="entry name" value="Hydrgn_mat_HypA"/>
    <property type="match status" value="1"/>
</dbReference>
<dbReference type="InterPro" id="IPR000688">
    <property type="entry name" value="HypA/HybF"/>
</dbReference>
<dbReference type="PANTHER" id="PTHR34535:SF3">
    <property type="entry name" value="HYDROGENASE MATURATION FACTOR HYPA"/>
    <property type="match status" value="1"/>
</dbReference>
<dbReference type="EMBL" id="SOJN01000079">
    <property type="protein sequence ID" value="TET45625.1"/>
    <property type="molecule type" value="Genomic_DNA"/>
</dbReference>
<feature type="binding site" evidence="4">
    <location>
        <position position="77"/>
    </location>
    <ligand>
        <name>Zn(2+)</name>
        <dbReference type="ChEBI" id="CHEBI:29105"/>
    </ligand>
</feature>
<dbReference type="Pfam" id="PF01155">
    <property type="entry name" value="HypA"/>
    <property type="match status" value="1"/>
</dbReference>
<sequence>MHELSIVENIVKVVCDKLEEVGADSRVSNVRLKVGKMSTAVPDCLQFYFEFLKKDTPLESASLDIVEVPVRGRCKQCGKEFEIGEPVFLCPSCSSFNIEITAGRELLVESIDVEE</sequence>
<reference evidence="5 6" key="1">
    <citation type="submission" date="2019-03" db="EMBL/GenBank/DDBJ databases">
        <title>Metabolic potential of uncultured bacteria and archaea associated with petroleum seepage in deep-sea sediments.</title>
        <authorList>
            <person name="Dong X."/>
            <person name="Hubert C."/>
        </authorList>
    </citation>
    <scope>NUCLEOTIDE SEQUENCE [LARGE SCALE GENOMIC DNA]</scope>
    <source>
        <strain evidence="5">E44_bin18</strain>
    </source>
</reference>
<feature type="binding site" evidence="4">
    <location>
        <position position="90"/>
    </location>
    <ligand>
        <name>Zn(2+)</name>
        <dbReference type="ChEBI" id="CHEBI:29105"/>
    </ligand>
</feature>
<keyword evidence="3 4" id="KW-0862">Zinc</keyword>
<dbReference type="GO" id="GO:0016151">
    <property type="term" value="F:nickel cation binding"/>
    <property type="evidence" value="ECO:0007669"/>
    <property type="project" value="UniProtKB-UniRule"/>
</dbReference>
<proteinExistence type="inferred from homology"/>
<dbReference type="NCBIfam" id="TIGR00100">
    <property type="entry name" value="hypA"/>
    <property type="match status" value="1"/>
</dbReference>
<name>A0A523UT07_UNCT6</name>
<evidence type="ECO:0000256" key="3">
    <source>
        <dbReference type="ARBA" id="ARBA00022833"/>
    </source>
</evidence>
<feature type="binding site" evidence="4">
    <location>
        <position position="93"/>
    </location>
    <ligand>
        <name>Zn(2+)</name>
        <dbReference type="ChEBI" id="CHEBI:29105"/>
    </ligand>
</feature>
<gene>
    <name evidence="4 5" type="primary">hypA</name>
    <name evidence="5" type="ORF">E3J62_06995</name>
</gene>
<comment type="function">
    <text evidence="4">Involved in the maturation of [NiFe] hydrogenases. Required for nickel insertion into the metal center of the hydrogenase.</text>
</comment>
<comment type="similarity">
    <text evidence="4">Belongs to the HypA/HybF family.</text>
</comment>
<evidence type="ECO:0000313" key="6">
    <source>
        <dbReference type="Proteomes" id="UP000315525"/>
    </source>
</evidence>
<keyword evidence="1 4" id="KW-0533">Nickel</keyword>